<keyword evidence="3" id="KW-1185">Reference proteome</keyword>
<organism evidence="2 3">
    <name type="scientific">Neonectria punicea</name>
    <dbReference type="NCBI Taxonomy" id="979145"/>
    <lineage>
        <taxon>Eukaryota</taxon>
        <taxon>Fungi</taxon>
        <taxon>Dikarya</taxon>
        <taxon>Ascomycota</taxon>
        <taxon>Pezizomycotina</taxon>
        <taxon>Sordariomycetes</taxon>
        <taxon>Hypocreomycetidae</taxon>
        <taxon>Hypocreales</taxon>
        <taxon>Nectriaceae</taxon>
        <taxon>Neonectria</taxon>
    </lineage>
</organism>
<evidence type="ECO:0000313" key="3">
    <source>
        <dbReference type="Proteomes" id="UP001498476"/>
    </source>
</evidence>
<dbReference type="EMBL" id="JAZAVJ010000119">
    <property type="protein sequence ID" value="KAK7413773.1"/>
    <property type="molecule type" value="Genomic_DNA"/>
</dbReference>
<evidence type="ECO:0008006" key="4">
    <source>
        <dbReference type="Google" id="ProtNLM"/>
    </source>
</evidence>
<feature type="compositionally biased region" description="Low complexity" evidence="1">
    <location>
        <begin position="9"/>
        <end position="20"/>
    </location>
</feature>
<evidence type="ECO:0000256" key="1">
    <source>
        <dbReference type="SAM" id="MobiDB-lite"/>
    </source>
</evidence>
<feature type="region of interest" description="Disordered" evidence="1">
    <location>
        <begin position="1"/>
        <end position="129"/>
    </location>
</feature>
<name>A0ABR1GY65_9HYPO</name>
<proteinExistence type="predicted"/>
<feature type="compositionally biased region" description="Basic and acidic residues" evidence="1">
    <location>
        <begin position="30"/>
        <end position="42"/>
    </location>
</feature>
<dbReference type="Proteomes" id="UP001498476">
    <property type="component" value="Unassembled WGS sequence"/>
</dbReference>
<feature type="compositionally biased region" description="Gly residues" evidence="1">
    <location>
        <begin position="51"/>
        <end position="63"/>
    </location>
</feature>
<comment type="caution">
    <text evidence="2">The sequence shown here is derived from an EMBL/GenBank/DDBJ whole genome shotgun (WGS) entry which is preliminary data.</text>
</comment>
<gene>
    <name evidence="2" type="ORF">QQX98_007340</name>
</gene>
<reference evidence="2 3" key="1">
    <citation type="journal article" date="2025" name="Microbiol. Resour. Announc.">
        <title>Draft genome sequences for Neonectria magnoliae and Neonectria punicea, canker pathogens of Liriodendron tulipifera and Acer saccharum in West Virginia.</title>
        <authorList>
            <person name="Petronek H.M."/>
            <person name="Kasson M.T."/>
            <person name="Metheny A.M."/>
            <person name="Stauder C.M."/>
            <person name="Lovett B."/>
            <person name="Lynch S.C."/>
            <person name="Garnas J.R."/>
            <person name="Kasson L.R."/>
            <person name="Stajich J.E."/>
        </authorList>
    </citation>
    <scope>NUCLEOTIDE SEQUENCE [LARGE SCALE GENOMIC DNA]</scope>
    <source>
        <strain evidence="2 3">NRRL 64653</strain>
    </source>
</reference>
<evidence type="ECO:0000313" key="2">
    <source>
        <dbReference type="EMBL" id="KAK7413773.1"/>
    </source>
</evidence>
<feature type="compositionally biased region" description="Basic and acidic residues" evidence="1">
    <location>
        <begin position="92"/>
        <end position="129"/>
    </location>
</feature>
<protein>
    <recommendedName>
        <fullName evidence="4">Succinate dehydrogenase assembly factor 4, mitochondrial</fullName>
    </recommendedName>
</protein>
<sequence>MSAARSILTARSATRIARARPGLYPASLRRLHDQQGSGKDDPDANVIDGLAAGGAKGRTGGGEPLDSSSKNAPPQPKITNQSVPGDTQTAKLTEEQRREVEEHNRDFDEKHDHASDAPNDKVDKKFWRR</sequence>
<feature type="compositionally biased region" description="Polar residues" evidence="1">
    <location>
        <begin position="66"/>
        <end position="91"/>
    </location>
</feature>
<accession>A0ABR1GY65</accession>